<protein>
    <submittedName>
        <fullName evidence="1">Uncharacterized protein</fullName>
    </submittedName>
</protein>
<name>A0A8S1RHQ8_9CILI</name>
<gene>
    <name evidence="1" type="ORF">PSON_ATCC_30995.1.T1700112</name>
</gene>
<dbReference type="AlphaFoldDB" id="A0A8S1RHQ8"/>
<dbReference type="Proteomes" id="UP000692954">
    <property type="component" value="Unassembled WGS sequence"/>
</dbReference>
<reference evidence="1" key="1">
    <citation type="submission" date="2021-01" db="EMBL/GenBank/DDBJ databases">
        <authorList>
            <consortium name="Genoscope - CEA"/>
            <person name="William W."/>
        </authorList>
    </citation>
    <scope>NUCLEOTIDE SEQUENCE</scope>
</reference>
<evidence type="ECO:0000313" key="1">
    <source>
        <dbReference type="EMBL" id="CAD8126813.1"/>
    </source>
</evidence>
<comment type="caution">
    <text evidence="1">The sequence shown here is derived from an EMBL/GenBank/DDBJ whole genome shotgun (WGS) entry which is preliminary data.</text>
</comment>
<proteinExistence type="predicted"/>
<evidence type="ECO:0000313" key="2">
    <source>
        <dbReference type="Proteomes" id="UP000692954"/>
    </source>
</evidence>
<organism evidence="1 2">
    <name type="scientific">Paramecium sonneborni</name>
    <dbReference type="NCBI Taxonomy" id="65129"/>
    <lineage>
        <taxon>Eukaryota</taxon>
        <taxon>Sar</taxon>
        <taxon>Alveolata</taxon>
        <taxon>Ciliophora</taxon>
        <taxon>Intramacronucleata</taxon>
        <taxon>Oligohymenophorea</taxon>
        <taxon>Peniculida</taxon>
        <taxon>Parameciidae</taxon>
        <taxon>Paramecium</taxon>
    </lineage>
</organism>
<sequence>MTQILLSSQAYQLKGVSQTLQEYKHLILSLLLVVISVTQMSYPLGQQQSQLYLQMTIETYGGLSNIPENDLLEIHLPNCIMQQIQYRMQYSQMRKQSATQQMQSYDISQQIINFLINYLNLENQIYKQQLSCCLLTNNLEENQFKDLQYPSYF</sequence>
<keyword evidence="2" id="KW-1185">Reference proteome</keyword>
<dbReference type="EMBL" id="CAJJDN010000170">
    <property type="protein sequence ID" value="CAD8126813.1"/>
    <property type="molecule type" value="Genomic_DNA"/>
</dbReference>
<accession>A0A8S1RHQ8</accession>